<accession>A0ABM7WWD1</accession>
<name>A0ABM7WWD1_9BACT</name>
<proteinExistence type="predicted"/>
<organism evidence="1 2">
    <name type="scientific">Anaeromyxobacter oryzae</name>
    <dbReference type="NCBI Taxonomy" id="2918170"/>
    <lineage>
        <taxon>Bacteria</taxon>
        <taxon>Pseudomonadati</taxon>
        <taxon>Myxococcota</taxon>
        <taxon>Myxococcia</taxon>
        <taxon>Myxococcales</taxon>
        <taxon>Cystobacterineae</taxon>
        <taxon>Anaeromyxobacteraceae</taxon>
        <taxon>Anaeromyxobacter</taxon>
    </lineage>
</organism>
<sequence length="259" mass="26199">MLRVSRNRNACDRECGCASRAVRRVRWVIVLLLLAAAAAAPLVARPDDLVAEATFLEDTLPPGGHDLNLSLGMSPAEDGGGVDAVPRLQIAWALGPRTGFTVDAGLAVGAARPALATPTASLKLLLRDAGPDRTALAASLDLIGTPDAWSHSEVGVGLGAARPLAGVTVRAAVWGMTDAGRWDPHAHAGVSAAVQAGVRVRLLAEAVADVRAHGGSLGVGPTVKIALSEATSLTGAVLFDVAGGAPAFSSALMQVGRAL</sequence>
<dbReference type="EMBL" id="AP025591">
    <property type="protein sequence ID" value="BDG03729.1"/>
    <property type="molecule type" value="Genomic_DNA"/>
</dbReference>
<gene>
    <name evidence="1" type="ORF">AMOR_27250</name>
</gene>
<dbReference type="Proteomes" id="UP001162891">
    <property type="component" value="Chromosome"/>
</dbReference>
<evidence type="ECO:0000313" key="1">
    <source>
        <dbReference type="EMBL" id="BDG03729.1"/>
    </source>
</evidence>
<reference evidence="2" key="1">
    <citation type="journal article" date="2022" name="Int. J. Syst. Evol. Microbiol.">
        <title>Anaeromyxobacter oryzae sp. nov., Anaeromyxobacter diazotrophicus sp. nov. and Anaeromyxobacter paludicola sp. nov., isolated from paddy soils.</title>
        <authorList>
            <person name="Itoh H."/>
            <person name="Xu Z."/>
            <person name="Mise K."/>
            <person name="Masuda Y."/>
            <person name="Ushijima N."/>
            <person name="Hayakawa C."/>
            <person name="Shiratori Y."/>
            <person name="Senoo K."/>
        </authorList>
    </citation>
    <scope>NUCLEOTIDE SEQUENCE [LARGE SCALE GENOMIC DNA]</scope>
    <source>
        <strain evidence="2">Red232</strain>
    </source>
</reference>
<keyword evidence="2" id="KW-1185">Reference proteome</keyword>
<evidence type="ECO:0000313" key="2">
    <source>
        <dbReference type="Proteomes" id="UP001162891"/>
    </source>
</evidence>
<protein>
    <submittedName>
        <fullName evidence="1">Uncharacterized protein</fullName>
    </submittedName>
</protein>